<accession>A0A8T3A7Z8</accession>
<evidence type="ECO:0000313" key="1">
    <source>
        <dbReference type="EMBL" id="KAI0492213.1"/>
    </source>
</evidence>
<proteinExistence type="predicted"/>
<keyword evidence="2" id="KW-1185">Reference proteome</keyword>
<dbReference type="Proteomes" id="UP000829196">
    <property type="component" value="Unassembled WGS sequence"/>
</dbReference>
<name>A0A8T3A7Z8_DENNO</name>
<evidence type="ECO:0000313" key="2">
    <source>
        <dbReference type="Proteomes" id="UP000829196"/>
    </source>
</evidence>
<sequence>MKGILFSIWILNHPNLAFQIKENNPLRYILLSLVSKLDVISHFQNHFHIYDNFQIHLHLY</sequence>
<gene>
    <name evidence="1" type="ORF">KFK09_026482</name>
</gene>
<reference evidence="1" key="1">
    <citation type="journal article" date="2022" name="Front. Genet.">
        <title>Chromosome-Scale Assembly of the Dendrobium nobile Genome Provides Insights Into the Molecular Mechanism of the Biosynthesis of the Medicinal Active Ingredient of Dendrobium.</title>
        <authorList>
            <person name="Xu Q."/>
            <person name="Niu S.-C."/>
            <person name="Li K.-L."/>
            <person name="Zheng P.-J."/>
            <person name="Zhang X.-J."/>
            <person name="Jia Y."/>
            <person name="Liu Y."/>
            <person name="Niu Y.-X."/>
            <person name="Yu L.-H."/>
            <person name="Chen D.-F."/>
            <person name="Zhang G.-Q."/>
        </authorList>
    </citation>
    <scope>NUCLEOTIDE SEQUENCE</scope>
    <source>
        <tissue evidence="1">Leaf</tissue>
    </source>
</reference>
<comment type="caution">
    <text evidence="1">The sequence shown here is derived from an EMBL/GenBank/DDBJ whole genome shotgun (WGS) entry which is preliminary data.</text>
</comment>
<protein>
    <submittedName>
        <fullName evidence="1">Uncharacterized protein</fullName>
    </submittedName>
</protein>
<dbReference type="AlphaFoldDB" id="A0A8T3A7Z8"/>
<organism evidence="1 2">
    <name type="scientific">Dendrobium nobile</name>
    <name type="common">Orchid</name>
    <dbReference type="NCBI Taxonomy" id="94219"/>
    <lineage>
        <taxon>Eukaryota</taxon>
        <taxon>Viridiplantae</taxon>
        <taxon>Streptophyta</taxon>
        <taxon>Embryophyta</taxon>
        <taxon>Tracheophyta</taxon>
        <taxon>Spermatophyta</taxon>
        <taxon>Magnoliopsida</taxon>
        <taxon>Liliopsida</taxon>
        <taxon>Asparagales</taxon>
        <taxon>Orchidaceae</taxon>
        <taxon>Epidendroideae</taxon>
        <taxon>Malaxideae</taxon>
        <taxon>Dendrobiinae</taxon>
        <taxon>Dendrobium</taxon>
    </lineage>
</organism>
<dbReference type="EMBL" id="JAGYWB010000018">
    <property type="protein sequence ID" value="KAI0492213.1"/>
    <property type="molecule type" value="Genomic_DNA"/>
</dbReference>